<evidence type="ECO:0000313" key="2">
    <source>
        <dbReference type="EMBL" id="EXJ90367.1"/>
    </source>
</evidence>
<dbReference type="EMBL" id="AMWN01000003">
    <property type="protein sequence ID" value="EXJ90367.1"/>
    <property type="molecule type" value="Genomic_DNA"/>
</dbReference>
<comment type="caution">
    <text evidence="2">The sequence shown here is derived from an EMBL/GenBank/DDBJ whole genome shotgun (WGS) entry which is preliminary data.</text>
</comment>
<protein>
    <recommendedName>
        <fullName evidence="1">BTB domain-containing protein</fullName>
    </recommendedName>
</protein>
<dbReference type="eggNOG" id="ENOG502SQDU">
    <property type="taxonomic scope" value="Eukaryota"/>
</dbReference>
<accession>W9YBZ4</accession>
<reference evidence="2 3" key="1">
    <citation type="submission" date="2013-03" db="EMBL/GenBank/DDBJ databases">
        <title>The Genome Sequence of Capronia coronata CBS 617.96.</title>
        <authorList>
            <consortium name="The Broad Institute Genomics Platform"/>
            <person name="Cuomo C."/>
            <person name="de Hoog S."/>
            <person name="Gorbushina A."/>
            <person name="Walker B."/>
            <person name="Young S.K."/>
            <person name="Zeng Q."/>
            <person name="Gargeya S."/>
            <person name="Fitzgerald M."/>
            <person name="Haas B."/>
            <person name="Abouelleil A."/>
            <person name="Allen A.W."/>
            <person name="Alvarado L."/>
            <person name="Arachchi H.M."/>
            <person name="Berlin A.M."/>
            <person name="Chapman S.B."/>
            <person name="Gainer-Dewar J."/>
            <person name="Goldberg J."/>
            <person name="Griggs A."/>
            <person name="Gujja S."/>
            <person name="Hansen M."/>
            <person name="Howarth C."/>
            <person name="Imamovic A."/>
            <person name="Ireland A."/>
            <person name="Larimer J."/>
            <person name="McCowan C."/>
            <person name="Murphy C."/>
            <person name="Pearson M."/>
            <person name="Poon T.W."/>
            <person name="Priest M."/>
            <person name="Roberts A."/>
            <person name="Saif S."/>
            <person name="Shea T."/>
            <person name="Sisk P."/>
            <person name="Sykes S."/>
            <person name="Wortman J."/>
            <person name="Nusbaum C."/>
            <person name="Birren B."/>
        </authorList>
    </citation>
    <scope>NUCLEOTIDE SEQUENCE [LARGE SCALE GENOMIC DNA]</scope>
    <source>
        <strain evidence="2 3">CBS 617.96</strain>
    </source>
</reference>
<dbReference type="Pfam" id="PF00651">
    <property type="entry name" value="BTB"/>
    <property type="match status" value="1"/>
</dbReference>
<dbReference type="PANTHER" id="PTHR47843:SF5">
    <property type="entry name" value="BTB_POZ DOMAIN PROTEIN"/>
    <property type="match status" value="1"/>
</dbReference>
<evidence type="ECO:0000259" key="1">
    <source>
        <dbReference type="PROSITE" id="PS50097"/>
    </source>
</evidence>
<feature type="non-terminal residue" evidence="2">
    <location>
        <position position="1"/>
    </location>
</feature>
<name>W9YBZ4_9EURO</name>
<gene>
    <name evidence="2" type="ORF">A1O1_03466</name>
</gene>
<dbReference type="GeneID" id="19158360"/>
<proteinExistence type="predicted"/>
<evidence type="ECO:0000313" key="3">
    <source>
        <dbReference type="Proteomes" id="UP000019484"/>
    </source>
</evidence>
<sequence>IYLIAQAAYLQFLETGKYSDLVIECQGVEFKVHRVVVCAHSPMLDAACGGQFQEAQSGRITLPEQQPHIMARAIEYMLPGNTVMRISLSSMQR</sequence>
<dbReference type="Gene3D" id="3.30.710.10">
    <property type="entry name" value="Potassium Channel Kv1.1, Chain A"/>
    <property type="match status" value="1"/>
</dbReference>
<dbReference type="STRING" id="1182541.W9YBZ4"/>
<dbReference type="HOGENOM" id="CLU_191651_0_0_1"/>
<feature type="domain" description="BTB" evidence="1">
    <location>
        <begin position="19"/>
        <end position="86"/>
    </location>
</feature>
<organism evidence="2 3">
    <name type="scientific">Capronia coronata CBS 617.96</name>
    <dbReference type="NCBI Taxonomy" id="1182541"/>
    <lineage>
        <taxon>Eukaryota</taxon>
        <taxon>Fungi</taxon>
        <taxon>Dikarya</taxon>
        <taxon>Ascomycota</taxon>
        <taxon>Pezizomycotina</taxon>
        <taxon>Eurotiomycetes</taxon>
        <taxon>Chaetothyriomycetidae</taxon>
        <taxon>Chaetothyriales</taxon>
        <taxon>Herpotrichiellaceae</taxon>
        <taxon>Capronia</taxon>
    </lineage>
</organism>
<dbReference type="RefSeq" id="XP_007722561.1">
    <property type="nucleotide sequence ID" value="XM_007724371.1"/>
</dbReference>
<dbReference type="PANTHER" id="PTHR47843">
    <property type="entry name" value="BTB DOMAIN-CONTAINING PROTEIN-RELATED"/>
    <property type="match status" value="1"/>
</dbReference>
<dbReference type="PROSITE" id="PS50097">
    <property type="entry name" value="BTB"/>
    <property type="match status" value="1"/>
</dbReference>
<dbReference type="AlphaFoldDB" id="W9YBZ4"/>
<dbReference type="InterPro" id="IPR011333">
    <property type="entry name" value="SKP1/BTB/POZ_sf"/>
</dbReference>
<dbReference type="SUPFAM" id="SSF54695">
    <property type="entry name" value="POZ domain"/>
    <property type="match status" value="1"/>
</dbReference>
<dbReference type="InterPro" id="IPR000210">
    <property type="entry name" value="BTB/POZ_dom"/>
</dbReference>
<keyword evidence="3" id="KW-1185">Reference proteome</keyword>
<dbReference type="CDD" id="cd18186">
    <property type="entry name" value="BTB_POZ_ZBTB_KLHL-like"/>
    <property type="match status" value="1"/>
</dbReference>
<dbReference type="Proteomes" id="UP000019484">
    <property type="component" value="Unassembled WGS sequence"/>
</dbReference>
<dbReference type="OrthoDB" id="6359816at2759"/>